<proteinExistence type="predicted"/>
<dbReference type="Proteomes" id="UP000018936">
    <property type="component" value="Unassembled WGS sequence"/>
</dbReference>
<dbReference type="AlphaFoldDB" id="V8NYW3"/>
<organism evidence="1 2">
    <name type="scientific">Ophiophagus hannah</name>
    <name type="common">King cobra</name>
    <name type="synonym">Naja hannah</name>
    <dbReference type="NCBI Taxonomy" id="8665"/>
    <lineage>
        <taxon>Eukaryota</taxon>
        <taxon>Metazoa</taxon>
        <taxon>Chordata</taxon>
        <taxon>Craniata</taxon>
        <taxon>Vertebrata</taxon>
        <taxon>Euteleostomi</taxon>
        <taxon>Lepidosauria</taxon>
        <taxon>Squamata</taxon>
        <taxon>Bifurcata</taxon>
        <taxon>Unidentata</taxon>
        <taxon>Episquamata</taxon>
        <taxon>Toxicofera</taxon>
        <taxon>Serpentes</taxon>
        <taxon>Colubroidea</taxon>
        <taxon>Elapidae</taxon>
        <taxon>Elapinae</taxon>
        <taxon>Ophiophagus</taxon>
    </lineage>
</organism>
<dbReference type="GO" id="GO:0016301">
    <property type="term" value="F:kinase activity"/>
    <property type="evidence" value="ECO:0007669"/>
    <property type="project" value="UniProtKB-KW"/>
</dbReference>
<dbReference type="EMBL" id="AZIM01001382">
    <property type="protein sequence ID" value="ETE67136.1"/>
    <property type="molecule type" value="Genomic_DNA"/>
</dbReference>
<comment type="caution">
    <text evidence="1">The sequence shown here is derived from an EMBL/GenBank/DDBJ whole genome shotgun (WGS) entry which is preliminary data.</text>
</comment>
<feature type="non-terminal residue" evidence="1">
    <location>
        <position position="1"/>
    </location>
</feature>
<keyword evidence="2" id="KW-1185">Reference proteome</keyword>
<reference evidence="1 2" key="1">
    <citation type="journal article" date="2013" name="Proc. Natl. Acad. Sci. U.S.A.">
        <title>The king cobra genome reveals dynamic gene evolution and adaptation in the snake venom system.</title>
        <authorList>
            <person name="Vonk F.J."/>
            <person name="Casewell N.R."/>
            <person name="Henkel C.V."/>
            <person name="Heimberg A.M."/>
            <person name="Jansen H.J."/>
            <person name="McCleary R.J."/>
            <person name="Kerkkamp H.M."/>
            <person name="Vos R.A."/>
            <person name="Guerreiro I."/>
            <person name="Calvete J.J."/>
            <person name="Wuster W."/>
            <person name="Woods A.E."/>
            <person name="Logan J.M."/>
            <person name="Harrison R.A."/>
            <person name="Castoe T.A."/>
            <person name="de Koning A.P."/>
            <person name="Pollock D.D."/>
            <person name="Yandell M."/>
            <person name="Calderon D."/>
            <person name="Renjifo C."/>
            <person name="Currier R.B."/>
            <person name="Salgado D."/>
            <person name="Pla D."/>
            <person name="Sanz L."/>
            <person name="Hyder A.S."/>
            <person name="Ribeiro J.M."/>
            <person name="Arntzen J.W."/>
            <person name="van den Thillart G.E."/>
            <person name="Boetzer M."/>
            <person name="Pirovano W."/>
            <person name="Dirks R.P."/>
            <person name="Spaink H.P."/>
            <person name="Duboule D."/>
            <person name="McGlinn E."/>
            <person name="Kini R.M."/>
            <person name="Richardson M.K."/>
        </authorList>
    </citation>
    <scope>NUCLEOTIDE SEQUENCE</scope>
    <source>
        <tissue evidence="1">Blood</tissue>
    </source>
</reference>
<protein>
    <submittedName>
        <fullName evidence="1">ADP-dependent glucokinase</fullName>
    </submittedName>
</protein>
<evidence type="ECO:0000313" key="1">
    <source>
        <dbReference type="EMBL" id="ETE67136.1"/>
    </source>
</evidence>
<evidence type="ECO:0000313" key="2">
    <source>
        <dbReference type="Proteomes" id="UP000018936"/>
    </source>
</evidence>
<sequence>MRHKALCVAVLALATGYVFWLEPTWPDFLWEHLSGPFLYQFQGDQGSPEGSMAEAWDALITRPAKQWNRVAVGRICPADDRAKIELKAAKN</sequence>
<keyword evidence="1" id="KW-0418">Kinase</keyword>
<accession>V8NYW3</accession>
<gene>
    <name evidence="1" type="primary">ADPGK</name>
    <name evidence="1" type="ORF">L345_07082</name>
</gene>
<keyword evidence="1" id="KW-0808">Transferase</keyword>
<name>V8NYW3_OPHHA</name>
<dbReference type="OrthoDB" id="5847021at2759"/>